<dbReference type="Proteomes" id="UP001596091">
    <property type="component" value="Unassembled WGS sequence"/>
</dbReference>
<evidence type="ECO:0000313" key="1">
    <source>
        <dbReference type="EMBL" id="MFC5863974.1"/>
    </source>
</evidence>
<dbReference type="EMBL" id="JBHSPH010000008">
    <property type="protein sequence ID" value="MFC5863974.1"/>
    <property type="molecule type" value="Genomic_DNA"/>
</dbReference>
<accession>A0ABW1EI59</accession>
<sequence>MGYYTSSMPKERKSPQEKKALEYTKDHFTFGFNSSRAFPRVWKQKKTHINREYRRKSGVLIAQAKPGVDLENAKTVAGEITTAHLKNSVLRKQLHKAGTVSVGEKIKLKLTRRKETVGRRANSHKHYDQEAAHAVRVLTALEGERLAGVIRQASLLCQPGNHEERFRLSRSNADLNRALTFLVNACWGSARERDALRRNQQICEAFESLVDKANRLLNQPKLDARQKIDEQKLFKNKLRGLRKDRDAPAS</sequence>
<proteinExistence type="predicted"/>
<comment type="caution">
    <text evidence="1">The sequence shown here is derived from an EMBL/GenBank/DDBJ whole genome shotgun (WGS) entry which is preliminary data.</text>
</comment>
<dbReference type="RefSeq" id="WP_377819780.1">
    <property type="nucleotide sequence ID" value="NZ_JBHSPH010000008.1"/>
</dbReference>
<keyword evidence="2" id="KW-1185">Reference proteome</keyword>
<gene>
    <name evidence="1" type="ORF">ACFPT7_16840</name>
</gene>
<evidence type="ECO:0000313" key="2">
    <source>
        <dbReference type="Proteomes" id="UP001596091"/>
    </source>
</evidence>
<name>A0ABW1EI59_9BACT</name>
<reference evidence="2" key="1">
    <citation type="journal article" date="2019" name="Int. J. Syst. Evol. Microbiol.">
        <title>The Global Catalogue of Microorganisms (GCM) 10K type strain sequencing project: providing services to taxonomists for standard genome sequencing and annotation.</title>
        <authorList>
            <consortium name="The Broad Institute Genomics Platform"/>
            <consortium name="The Broad Institute Genome Sequencing Center for Infectious Disease"/>
            <person name="Wu L."/>
            <person name="Ma J."/>
        </authorList>
    </citation>
    <scope>NUCLEOTIDE SEQUENCE [LARGE SCALE GENOMIC DNA]</scope>
    <source>
        <strain evidence="2">JCM 4087</strain>
    </source>
</reference>
<organism evidence="1 2">
    <name type="scientific">Acidicapsa dinghuensis</name>
    <dbReference type="NCBI Taxonomy" id="2218256"/>
    <lineage>
        <taxon>Bacteria</taxon>
        <taxon>Pseudomonadati</taxon>
        <taxon>Acidobacteriota</taxon>
        <taxon>Terriglobia</taxon>
        <taxon>Terriglobales</taxon>
        <taxon>Acidobacteriaceae</taxon>
        <taxon>Acidicapsa</taxon>
    </lineage>
</organism>
<protein>
    <submittedName>
        <fullName evidence="1">Uncharacterized protein</fullName>
    </submittedName>
</protein>